<evidence type="ECO:0000256" key="1">
    <source>
        <dbReference type="ARBA" id="ARBA00001957"/>
    </source>
</evidence>
<dbReference type="FunFam" id="3.30.300.30:FF:000010">
    <property type="entry name" value="Enterobactin synthetase component F"/>
    <property type="match status" value="1"/>
</dbReference>
<keyword evidence="4" id="KW-0597">Phosphoprotein</keyword>
<dbReference type="InterPro" id="IPR009081">
    <property type="entry name" value="PP-bd_ACP"/>
</dbReference>
<comment type="cofactor">
    <cofactor evidence="1">
        <name>pantetheine 4'-phosphate</name>
        <dbReference type="ChEBI" id="CHEBI:47942"/>
    </cofactor>
</comment>
<dbReference type="FunFam" id="1.10.1200.10:FF:000005">
    <property type="entry name" value="Nonribosomal peptide synthetase 1"/>
    <property type="match status" value="1"/>
</dbReference>
<dbReference type="InterPro" id="IPR045851">
    <property type="entry name" value="AMP-bd_C_sf"/>
</dbReference>
<evidence type="ECO:0000256" key="3">
    <source>
        <dbReference type="ARBA" id="ARBA00022450"/>
    </source>
</evidence>
<dbReference type="Proteomes" id="UP000317933">
    <property type="component" value="Unassembled WGS sequence"/>
</dbReference>
<dbReference type="InterPro" id="IPR025110">
    <property type="entry name" value="AMP-bd_C"/>
</dbReference>
<proteinExistence type="inferred from homology"/>
<protein>
    <submittedName>
        <fullName evidence="6">Non-ribosomal peptide synthetase</fullName>
    </submittedName>
</protein>
<evidence type="ECO:0000256" key="4">
    <source>
        <dbReference type="ARBA" id="ARBA00022553"/>
    </source>
</evidence>
<dbReference type="Pfam" id="PF00501">
    <property type="entry name" value="AMP-binding"/>
    <property type="match status" value="1"/>
</dbReference>
<dbReference type="SUPFAM" id="SSF56801">
    <property type="entry name" value="Acetyl-CoA synthetase-like"/>
    <property type="match status" value="1"/>
</dbReference>
<accession>A0A502GRC2</accession>
<dbReference type="GO" id="GO:0031177">
    <property type="term" value="F:phosphopantetheine binding"/>
    <property type="evidence" value="ECO:0007669"/>
    <property type="project" value="TreeGrafter"/>
</dbReference>
<comment type="similarity">
    <text evidence="2">Belongs to the ATP-dependent AMP-binding enzyme family.</text>
</comment>
<sequence>MLWSRLQHITTSRFINVYGPTECTVDATACPIDAALSQPSIGHPIANTQLYILDPQGQPVPIGVTGQIHIAGAGVARGYLNRPALTAERFVTNPFSPDPHARMYCTGDLGRWLNDGSIEYLGRNDFQVKIRGFRIELGEIEAALTQCPGVREAVVLARQDQSGDQRLIAYLLSEPGVELMPAQLRQHLTHHLAEYMLPSAFMTLDAFPLTPNGKLDRQALPMPDQSAVVTRGYEPPQGELEIRLADIWQELLGLERVGRHDHFFELGGHSLIAVRLLNRIREQGMGVPMAALFAHPILCDLALAVNERTIQPASAFEGALVPLSPTGSLLPLFLVHETSGDPLVYSTLAAMLPTELPVYALQALDIHSLEQPPTSIETLATRHIQAIRYLQPQGPYRLAGWSIGGTIAYEIAQQLISDGEEVTFLGMIDTYNNNKLADASRLDISGDIEVIISFLRNYMSITDEQIANKLRHLGDVGLVIDHCIERKWLPSNITREDIVLRLDTSKIVTQLGNAYIAPISHLPIHLYTAGATTDGPFWNGWHGIVAENSSLHAIGGTHHSIMRPPLLNQVVDSFVEYLLPMPDCNPHIIIQSGSRLNPPLFCVPGAGASASTFLELALSLPPSQPVHALEARGLTDGHLPPFSSVEGAASANIQAIRKIQAQGPYHLLGHSFGGWIAYEMTLQLQAQGERVAELILVDTDAPRPQRNSTKFINRIETLMQLIKIYDLMLEKPLPLTRQDFSNLDPDAQIHCLLRALIYAGLLPDNTQMSVLQGVVRVIQANLNTCYTPQTRYEGLVHLINAEEGYVDDRQIREATWKTHVASAITMVTPGNHMTMLIRPQVAQFAAWLERQLSRH</sequence>
<name>A0A502GRC2_9PSED</name>
<evidence type="ECO:0000259" key="5">
    <source>
        <dbReference type="PROSITE" id="PS50075"/>
    </source>
</evidence>
<gene>
    <name evidence="6" type="ORF">EAH78_32055</name>
</gene>
<evidence type="ECO:0000313" key="7">
    <source>
        <dbReference type="Proteomes" id="UP000317933"/>
    </source>
</evidence>
<dbReference type="AlphaFoldDB" id="A0A502GRC2"/>
<dbReference type="GO" id="GO:0005737">
    <property type="term" value="C:cytoplasm"/>
    <property type="evidence" value="ECO:0007669"/>
    <property type="project" value="TreeGrafter"/>
</dbReference>
<dbReference type="InterPro" id="IPR042099">
    <property type="entry name" value="ANL_N_sf"/>
</dbReference>
<comment type="caution">
    <text evidence="6">The sequence shown here is derived from an EMBL/GenBank/DDBJ whole genome shotgun (WGS) entry which is preliminary data.</text>
</comment>
<dbReference type="GO" id="GO:0044550">
    <property type="term" value="P:secondary metabolite biosynthetic process"/>
    <property type="evidence" value="ECO:0007669"/>
    <property type="project" value="TreeGrafter"/>
</dbReference>
<organism evidence="6 7">
    <name type="scientific">Pseudomonas arsenicoxydans</name>
    <dbReference type="NCBI Taxonomy" id="702115"/>
    <lineage>
        <taxon>Bacteria</taxon>
        <taxon>Pseudomonadati</taxon>
        <taxon>Pseudomonadota</taxon>
        <taxon>Gammaproteobacteria</taxon>
        <taxon>Pseudomonadales</taxon>
        <taxon>Pseudomonadaceae</taxon>
        <taxon>Pseudomonas</taxon>
    </lineage>
</organism>
<dbReference type="SMART" id="SM00824">
    <property type="entry name" value="PKS_TE"/>
    <property type="match status" value="1"/>
</dbReference>
<dbReference type="Pfam" id="PF00975">
    <property type="entry name" value="Thioesterase"/>
    <property type="match status" value="2"/>
</dbReference>
<dbReference type="InterPro" id="IPR020802">
    <property type="entry name" value="TesA-like"/>
</dbReference>
<dbReference type="SUPFAM" id="SSF47336">
    <property type="entry name" value="ACP-like"/>
    <property type="match status" value="1"/>
</dbReference>
<dbReference type="InterPro" id="IPR029058">
    <property type="entry name" value="AB_hydrolase_fold"/>
</dbReference>
<dbReference type="PANTHER" id="PTHR45527">
    <property type="entry name" value="NONRIBOSOMAL PEPTIDE SYNTHETASE"/>
    <property type="match status" value="1"/>
</dbReference>
<dbReference type="GO" id="GO:0043041">
    <property type="term" value="P:amino acid activation for nonribosomal peptide biosynthetic process"/>
    <property type="evidence" value="ECO:0007669"/>
    <property type="project" value="TreeGrafter"/>
</dbReference>
<dbReference type="InterPro" id="IPR036736">
    <property type="entry name" value="ACP-like_sf"/>
</dbReference>
<dbReference type="EMBL" id="RCZE01000033">
    <property type="protein sequence ID" value="TPG63830.1"/>
    <property type="molecule type" value="Genomic_DNA"/>
</dbReference>
<dbReference type="FunFam" id="2.30.38.10:FF:000001">
    <property type="entry name" value="Non-ribosomal peptide synthetase PvdI"/>
    <property type="match status" value="1"/>
</dbReference>
<dbReference type="InterPro" id="IPR000873">
    <property type="entry name" value="AMP-dep_synth/lig_dom"/>
</dbReference>
<dbReference type="Pfam" id="PF00550">
    <property type="entry name" value="PP-binding"/>
    <property type="match status" value="1"/>
</dbReference>
<dbReference type="SUPFAM" id="SSF53474">
    <property type="entry name" value="alpha/beta-Hydrolases"/>
    <property type="match status" value="2"/>
</dbReference>
<feature type="domain" description="Carrier" evidence="5">
    <location>
        <begin position="235"/>
        <end position="309"/>
    </location>
</feature>
<dbReference type="Gene3D" id="3.40.50.1820">
    <property type="entry name" value="alpha/beta hydrolase"/>
    <property type="match status" value="2"/>
</dbReference>
<reference evidence="6 7" key="1">
    <citation type="journal article" date="2019" name="Environ. Microbiol.">
        <title>Species interactions and distinct microbial communities in high Arctic permafrost affected cryosols are associated with the CH4 and CO2 gas fluxes.</title>
        <authorList>
            <person name="Altshuler I."/>
            <person name="Hamel J."/>
            <person name="Turney S."/>
            <person name="Magnuson E."/>
            <person name="Levesque R."/>
            <person name="Greer C."/>
            <person name="Whyte L.G."/>
        </authorList>
    </citation>
    <scope>NUCLEOTIDE SEQUENCE [LARGE SCALE GENOMIC DNA]</scope>
    <source>
        <strain evidence="6 7">E3</strain>
    </source>
</reference>
<dbReference type="InterPro" id="IPR006162">
    <property type="entry name" value="Ppantetheine_attach_site"/>
</dbReference>
<dbReference type="Gene3D" id="1.10.1200.10">
    <property type="entry name" value="ACP-like"/>
    <property type="match status" value="1"/>
</dbReference>
<evidence type="ECO:0000256" key="2">
    <source>
        <dbReference type="ARBA" id="ARBA00006432"/>
    </source>
</evidence>
<dbReference type="InterPro" id="IPR001031">
    <property type="entry name" value="Thioesterase"/>
</dbReference>
<dbReference type="Gene3D" id="3.30.300.30">
    <property type="match status" value="1"/>
</dbReference>
<dbReference type="PROSITE" id="PS50075">
    <property type="entry name" value="CARRIER"/>
    <property type="match status" value="1"/>
</dbReference>
<evidence type="ECO:0000313" key="6">
    <source>
        <dbReference type="EMBL" id="TPG63830.1"/>
    </source>
</evidence>
<dbReference type="Pfam" id="PF13193">
    <property type="entry name" value="AMP-binding_C"/>
    <property type="match status" value="1"/>
</dbReference>
<dbReference type="PROSITE" id="PS00012">
    <property type="entry name" value="PHOSPHOPANTETHEINE"/>
    <property type="match status" value="1"/>
</dbReference>
<dbReference type="Gene3D" id="3.40.50.12780">
    <property type="entry name" value="N-terminal domain of ligase-like"/>
    <property type="match status" value="1"/>
</dbReference>
<keyword evidence="3" id="KW-0596">Phosphopantetheine</keyword>
<dbReference type="PANTHER" id="PTHR45527:SF1">
    <property type="entry name" value="FATTY ACID SYNTHASE"/>
    <property type="match status" value="1"/>
</dbReference>